<dbReference type="Proteomes" id="UP000743001">
    <property type="component" value="Unassembled WGS sequence"/>
</dbReference>
<gene>
    <name evidence="1" type="ORF">KQJ23_01475</name>
</gene>
<sequence>MGGETTDLFYSLVVLSAVPLQASLNNKKDVRQILRSWDTLLEILIELKAFRI</sequence>
<dbReference type="RefSeq" id="WP_216476880.1">
    <property type="nucleotide sequence ID" value="NZ_JAHLQJ010000001.1"/>
</dbReference>
<evidence type="ECO:0000313" key="1">
    <source>
        <dbReference type="EMBL" id="MBU5670492.1"/>
    </source>
</evidence>
<name>A0ABS6FJZ5_9BACL</name>
<dbReference type="EMBL" id="JAHLQJ010000001">
    <property type="protein sequence ID" value="MBU5670492.1"/>
    <property type="molecule type" value="Genomic_DNA"/>
</dbReference>
<reference evidence="1 2" key="1">
    <citation type="submission" date="2021-06" db="EMBL/GenBank/DDBJ databases">
        <authorList>
            <person name="Sun Q."/>
            <person name="Li D."/>
        </authorList>
    </citation>
    <scope>NUCLEOTIDE SEQUENCE [LARGE SCALE GENOMIC DNA]</scope>
    <source>
        <strain evidence="1 2">MSJ-6</strain>
    </source>
</reference>
<protein>
    <submittedName>
        <fullName evidence="1">Uncharacterized protein</fullName>
    </submittedName>
</protein>
<accession>A0ABS6FJZ5</accession>
<proteinExistence type="predicted"/>
<comment type="caution">
    <text evidence="1">The sequence shown here is derived from an EMBL/GenBank/DDBJ whole genome shotgun (WGS) entry which is preliminary data.</text>
</comment>
<evidence type="ECO:0000313" key="2">
    <source>
        <dbReference type="Proteomes" id="UP000743001"/>
    </source>
</evidence>
<keyword evidence="2" id="KW-1185">Reference proteome</keyword>
<organism evidence="1 2">
    <name type="scientific">Paenibacillus brevis</name>
    <dbReference type="NCBI Taxonomy" id="2841508"/>
    <lineage>
        <taxon>Bacteria</taxon>
        <taxon>Bacillati</taxon>
        <taxon>Bacillota</taxon>
        <taxon>Bacilli</taxon>
        <taxon>Bacillales</taxon>
        <taxon>Paenibacillaceae</taxon>
        <taxon>Paenibacillus</taxon>
    </lineage>
</organism>